<organism evidence="5 6">
    <name type="scientific">Paenactinomyces guangxiensis</name>
    <dbReference type="NCBI Taxonomy" id="1490290"/>
    <lineage>
        <taxon>Bacteria</taxon>
        <taxon>Bacillati</taxon>
        <taxon>Bacillota</taxon>
        <taxon>Bacilli</taxon>
        <taxon>Bacillales</taxon>
        <taxon>Thermoactinomycetaceae</taxon>
        <taxon>Paenactinomyces</taxon>
    </lineage>
</organism>
<comment type="similarity">
    <text evidence="1">Belongs to the CbxX/CfxQ family.</text>
</comment>
<dbReference type="InterPro" id="IPR027417">
    <property type="entry name" value="P-loop_NTPase"/>
</dbReference>
<dbReference type="InterPro" id="IPR000641">
    <property type="entry name" value="CbxX/CfxQ"/>
</dbReference>
<evidence type="ECO:0000313" key="6">
    <source>
        <dbReference type="Proteomes" id="UP000535491"/>
    </source>
</evidence>
<keyword evidence="3" id="KW-0067">ATP-binding</keyword>
<comment type="caution">
    <text evidence="5">The sequence shown here is derived from an EMBL/GenBank/DDBJ whole genome shotgun (WGS) entry which is preliminary data.</text>
</comment>
<dbReference type="InterPro" id="IPR003959">
    <property type="entry name" value="ATPase_AAA_core"/>
</dbReference>
<dbReference type="InterPro" id="IPR041627">
    <property type="entry name" value="AAA_lid_6"/>
</dbReference>
<dbReference type="FunFam" id="3.40.50.300:FF:000216">
    <property type="entry name" value="Type VII secretion ATPase EccA"/>
    <property type="match status" value="1"/>
</dbReference>
<keyword evidence="2" id="KW-0547">Nucleotide-binding</keyword>
<evidence type="ECO:0000256" key="1">
    <source>
        <dbReference type="ARBA" id="ARBA00010378"/>
    </source>
</evidence>
<keyword evidence="6" id="KW-1185">Reference proteome</keyword>
<dbReference type="Pfam" id="PF00004">
    <property type="entry name" value="AAA"/>
    <property type="match status" value="1"/>
</dbReference>
<dbReference type="EMBL" id="JACEIQ010000005">
    <property type="protein sequence ID" value="MBA4494049.1"/>
    <property type="molecule type" value="Genomic_DNA"/>
</dbReference>
<feature type="domain" description="AAA+ ATPase" evidence="4">
    <location>
        <begin position="69"/>
        <end position="207"/>
    </location>
</feature>
<evidence type="ECO:0000256" key="3">
    <source>
        <dbReference type="ARBA" id="ARBA00022840"/>
    </source>
</evidence>
<dbReference type="PANTHER" id="PTHR43392">
    <property type="entry name" value="AAA-TYPE ATPASE FAMILY PROTEIN / ANKYRIN REPEAT FAMILY PROTEIN"/>
    <property type="match status" value="1"/>
</dbReference>
<dbReference type="Proteomes" id="UP000535491">
    <property type="component" value="Unassembled WGS sequence"/>
</dbReference>
<dbReference type="PRINTS" id="PR00819">
    <property type="entry name" value="CBXCFQXSUPER"/>
</dbReference>
<dbReference type="RefSeq" id="WP_181751293.1">
    <property type="nucleotide sequence ID" value="NZ_JACEIQ010000005.1"/>
</dbReference>
<dbReference type="InterPro" id="IPR003593">
    <property type="entry name" value="AAA+_ATPase"/>
</dbReference>
<dbReference type="InterPro" id="IPR050773">
    <property type="entry name" value="CbxX/CfxQ_RuBisCO_ESX"/>
</dbReference>
<reference evidence="5 6" key="1">
    <citation type="submission" date="2020-07" db="EMBL/GenBank/DDBJ databases">
        <authorList>
            <person name="Feng H."/>
        </authorList>
    </citation>
    <scope>NUCLEOTIDE SEQUENCE [LARGE SCALE GENOMIC DNA]</scope>
    <source>
        <strain evidence="6">s-10</strain>
    </source>
</reference>
<evidence type="ECO:0000256" key="2">
    <source>
        <dbReference type="ARBA" id="ARBA00022741"/>
    </source>
</evidence>
<gene>
    <name evidence="5" type="ORF">H1191_06990</name>
</gene>
<dbReference type="Gene3D" id="3.40.50.300">
    <property type="entry name" value="P-loop containing nucleotide triphosphate hydrolases"/>
    <property type="match status" value="1"/>
</dbReference>
<name>A0A7W1WQ68_9BACL</name>
<evidence type="ECO:0000313" key="5">
    <source>
        <dbReference type="EMBL" id="MBA4494049.1"/>
    </source>
</evidence>
<dbReference type="Gene3D" id="1.10.8.60">
    <property type="match status" value="1"/>
</dbReference>
<accession>A0A7W1WQ68</accession>
<dbReference type="SUPFAM" id="SSF52540">
    <property type="entry name" value="P-loop containing nucleoside triphosphate hydrolases"/>
    <property type="match status" value="1"/>
</dbReference>
<dbReference type="GO" id="GO:0016887">
    <property type="term" value="F:ATP hydrolysis activity"/>
    <property type="evidence" value="ECO:0007669"/>
    <property type="project" value="InterPro"/>
</dbReference>
<dbReference type="Pfam" id="PF17866">
    <property type="entry name" value="AAA_lid_6"/>
    <property type="match status" value="1"/>
</dbReference>
<dbReference type="PANTHER" id="PTHR43392:SF2">
    <property type="entry name" value="AAA-TYPE ATPASE FAMILY PROTEIN _ ANKYRIN REPEAT FAMILY PROTEIN"/>
    <property type="match status" value="1"/>
</dbReference>
<dbReference type="CDD" id="cd00009">
    <property type="entry name" value="AAA"/>
    <property type="match status" value="1"/>
</dbReference>
<sequence>MTLTSEDVKAAFPKEKTKAFNLPINEALLSEALQQLNRMIGMDQVKSEINKLVTLVRFYKEEGRTLADLSPHTLLIGSPGTGKTEVARIIVKIYEALGVLERGDLVEVNRDKLVSAYPGEGERLIAGYIDQAMGGTLFIDEAYQLTQYGAQDPGHKVVEILLKRMEDDRGKFIVIVAGYKEKMEPFLDSNDGLRRRFFRRIEFADYTQAELMQISELMFQEKGYQLDPKARETLLAYYESVYKNRDHTFGNAGLARNIVNESIKNLDYRIAKIAKEKRTQEAMKTILAEDIRLATEK</sequence>
<dbReference type="GO" id="GO:0005524">
    <property type="term" value="F:ATP binding"/>
    <property type="evidence" value="ECO:0007669"/>
    <property type="project" value="UniProtKB-KW"/>
</dbReference>
<dbReference type="AlphaFoldDB" id="A0A7W1WQ68"/>
<proteinExistence type="inferred from homology"/>
<dbReference type="SMART" id="SM00382">
    <property type="entry name" value="AAA"/>
    <property type="match status" value="1"/>
</dbReference>
<evidence type="ECO:0000259" key="4">
    <source>
        <dbReference type="SMART" id="SM00382"/>
    </source>
</evidence>
<protein>
    <submittedName>
        <fullName evidence="5">AAA family ATPase</fullName>
    </submittedName>
</protein>